<evidence type="ECO:0000259" key="1">
    <source>
        <dbReference type="Pfam" id="PF00078"/>
    </source>
</evidence>
<accession>A0A151TTS9</accession>
<dbReference type="Gramene" id="C.cajan_09353.t">
    <property type="protein sequence ID" value="C.cajan_09353.t"/>
    <property type="gene ID" value="C.cajan_09353"/>
</dbReference>
<evidence type="ECO:0000313" key="3">
    <source>
        <dbReference type="Proteomes" id="UP000075243"/>
    </source>
</evidence>
<dbReference type="STRING" id="3821.A0A151TTS9"/>
<sequence length="628" mass="71815">MGAKGLHFTWYRNQRGVVLAKRLDRAVCNVAWQAMFPEAYVENLCPVYSDHCPLLLRRDGSRDKSPDRPFRFQAAWATHKDFERIVREAWCRSKPTLANGLQVVQVYALKFNKEVFGNILTRKKALQRRLKGVQLQLKIGDSESLSRLEKAIQMELDETCLQEEYLWFQKSREKWVKFGDRNTSFFHAQTLARRRRNKIQGLFLPDGTWLISHGLGVEARPALTAPVTKEKVRRAVMSMKSFKAPGPDGFRPFFFKQYWPIVGDELWRTVRDAFRLGYSDTSLLETQMVLLPKVNHLVSLKEFRPISLCNVAWKVISKVIVARLQPFLQGVIGPFQGSFIPGRRTCDHSIIAQEAFHFVRKDGSDPLSPYLFVFCMERLSLRISELLQEGLWKPIQLSPGGLPLSHLFFADDILLFCQASEDQARLVAPLLEEFSRSSGLRVNLTKSKFVSSRRVSQRRIDTLEGLLGISYTAQIGKYLGVPITHGQPRCADFYDVMDKIQGRLAAWKANLLNKAGKLCLVKSTISSILVYSMQSLWLPQAVCNRIDQACRRILWAKADNTRFWSPVSWDVVTQSKELGGLGVREARRVNVSLLGKLVWDLLSDPQKPWVQLLSNLYLHGDSILCAQN</sequence>
<name>A0A151TTS9_CAJCA</name>
<keyword evidence="3" id="KW-1185">Reference proteome</keyword>
<protein>
    <submittedName>
        <fullName evidence="2">Transposon TX1 uncharacterized</fullName>
    </submittedName>
</protein>
<dbReference type="PANTHER" id="PTHR33116:SF78">
    <property type="entry name" value="OS12G0587133 PROTEIN"/>
    <property type="match status" value="1"/>
</dbReference>
<dbReference type="SUPFAM" id="SSF56219">
    <property type="entry name" value="DNase I-like"/>
    <property type="match status" value="1"/>
</dbReference>
<dbReference type="Pfam" id="PF00078">
    <property type="entry name" value="RVT_1"/>
    <property type="match status" value="1"/>
</dbReference>
<evidence type="ECO:0000313" key="2">
    <source>
        <dbReference type="EMBL" id="KYP70401.1"/>
    </source>
</evidence>
<gene>
    <name evidence="2" type="ORF">KK1_009618</name>
</gene>
<dbReference type="AlphaFoldDB" id="A0A151TTS9"/>
<proteinExistence type="predicted"/>
<dbReference type="CDD" id="cd01650">
    <property type="entry name" value="RT_nLTR_like"/>
    <property type="match status" value="1"/>
</dbReference>
<dbReference type="SUPFAM" id="SSF56672">
    <property type="entry name" value="DNA/RNA polymerases"/>
    <property type="match status" value="1"/>
</dbReference>
<feature type="domain" description="Reverse transcriptase" evidence="1">
    <location>
        <begin position="366"/>
        <end position="483"/>
    </location>
</feature>
<dbReference type="EMBL" id="CM003605">
    <property type="protein sequence ID" value="KYP70401.1"/>
    <property type="molecule type" value="Genomic_DNA"/>
</dbReference>
<organism evidence="2 3">
    <name type="scientific">Cajanus cajan</name>
    <name type="common">Pigeon pea</name>
    <name type="synonym">Cajanus indicus</name>
    <dbReference type="NCBI Taxonomy" id="3821"/>
    <lineage>
        <taxon>Eukaryota</taxon>
        <taxon>Viridiplantae</taxon>
        <taxon>Streptophyta</taxon>
        <taxon>Embryophyta</taxon>
        <taxon>Tracheophyta</taxon>
        <taxon>Spermatophyta</taxon>
        <taxon>Magnoliopsida</taxon>
        <taxon>eudicotyledons</taxon>
        <taxon>Gunneridae</taxon>
        <taxon>Pentapetalae</taxon>
        <taxon>rosids</taxon>
        <taxon>fabids</taxon>
        <taxon>Fabales</taxon>
        <taxon>Fabaceae</taxon>
        <taxon>Papilionoideae</taxon>
        <taxon>50 kb inversion clade</taxon>
        <taxon>NPAAA clade</taxon>
        <taxon>indigoferoid/millettioid clade</taxon>
        <taxon>Phaseoleae</taxon>
        <taxon>Cajanus</taxon>
    </lineage>
</organism>
<reference evidence="2 3" key="1">
    <citation type="journal article" date="2012" name="Nat. Biotechnol.">
        <title>Draft genome sequence of pigeonpea (Cajanus cajan), an orphan legume crop of resource-poor farmers.</title>
        <authorList>
            <person name="Varshney R.K."/>
            <person name="Chen W."/>
            <person name="Li Y."/>
            <person name="Bharti A.K."/>
            <person name="Saxena R.K."/>
            <person name="Schlueter J.A."/>
            <person name="Donoghue M.T."/>
            <person name="Azam S."/>
            <person name="Fan G."/>
            <person name="Whaley A.M."/>
            <person name="Farmer A.D."/>
            <person name="Sheridan J."/>
            <person name="Iwata A."/>
            <person name="Tuteja R."/>
            <person name="Penmetsa R.V."/>
            <person name="Wu W."/>
            <person name="Upadhyaya H.D."/>
            <person name="Yang S.P."/>
            <person name="Shah T."/>
            <person name="Saxena K.B."/>
            <person name="Michael T."/>
            <person name="McCombie W.R."/>
            <person name="Yang B."/>
            <person name="Zhang G."/>
            <person name="Yang H."/>
            <person name="Wang J."/>
            <person name="Spillane C."/>
            <person name="Cook D.R."/>
            <person name="May G.D."/>
            <person name="Xu X."/>
            <person name="Jackson S.A."/>
        </authorList>
    </citation>
    <scope>NUCLEOTIDE SEQUENCE [LARGE SCALE GENOMIC DNA]</scope>
    <source>
        <strain evidence="3">cv. Asha</strain>
    </source>
</reference>
<dbReference type="InterPro" id="IPR000477">
    <property type="entry name" value="RT_dom"/>
</dbReference>
<dbReference type="InterPro" id="IPR036691">
    <property type="entry name" value="Endo/exonu/phosph_ase_sf"/>
</dbReference>
<dbReference type="Proteomes" id="UP000075243">
    <property type="component" value="Chromosome 3"/>
</dbReference>
<dbReference type="InterPro" id="IPR043502">
    <property type="entry name" value="DNA/RNA_pol_sf"/>
</dbReference>
<dbReference type="PANTHER" id="PTHR33116">
    <property type="entry name" value="REVERSE TRANSCRIPTASE ZINC-BINDING DOMAIN-CONTAINING PROTEIN-RELATED-RELATED"/>
    <property type="match status" value="1"/>
</dbReference>